<dbReference type="Proteomes" id="UP000054560">
    <property type="component" value="Unassembled WGS sequence"/>
</dbReference>
<proteinExistence type="predicted"/>
<dbReference type="AlphaFoldDB" id="A0A0L0FBM5"/>
<sequence length="53" mass="5772">SEDSGFGSSEPSLTSLLSKSESDTEESEKDEDHTNEEVIPQCKIRSLKAILTS</sequence>
<feature type="region of interest" description="Disordered" evidence="1">
    <location>
        <begin position="1"/>
        <end position="40"/>
    </location>
</feature>
<evidence type="ECO:0000313" key="2">
    <source>
        <dbReference type="EMBL" id="KNC74124.1"/>
    </source>
</evidence>
<dbReference type="RefSeq" id="XP_014148026.1">
    <property type="nucleotide sequence ID" value="XM_014292551.1"/>
</dbReference>
<dbReference type="EMBL" id="KQ244733">
    <property type="protein sequence ID" value="KNC74124.1"/>
    <property type="molecule type" value="Genomic_DNA"/>
</dbReference>
<protein>
    <submittedName>
        <fullName evidence="2">Uncharacterized protein</fullName>
    </submittedName>
</protein>
<evidence type="ECO:0000313" key="3">
    <source>
        <dbReference type="Proteomes" id="UP000054560"/>
    </source>
</evidence>
<organism evidence="2 3">
    <name type="scientific">Sphaeroforma arctica JP610</name>
    <dbReference type="NCBI Taxonomy" id="667725"/>
    <lineage>
        <taxon>Eukaryota</taxon>
        <taxon>Ichthyosporea</taxon>
        <taxon>Ichthyophonida</taxon>
        <taxon>Sphaeroforma</taxon>
    </lineage>
</organism>
<keyword evidence="3" id="KW-1185">Reference proteome</keyword>
<accession>A0A0L0FBM5</accession>
<name>A0A0L0FBM5_9EUKA</name>
<evidence type="ECO:0000256" key="1">
    <source>
        <dbReference type="SAM" id="MobiDB-lite"/>
    </source>
</evidence>
<feature type="non-terminal residue" evidence="2">
    <location>
        <position position="1"/>
    </location>
</feature>
<reference evidence="2 3" key="1">
    <citation type="submission" date="2011-02" db="EMBL/GenBank/DDBJ databases">
        <title>The Genome Sequence of Sphaeroforma arctica JP610.</title>
        <authorList>
            <consortium name="The Broad Institute Genome Sequencing Platform"/>
            <person name="Russ C."/>
            <person name="Cuomo C."/>
            <person name="Young S.K."/>
            <person name="Zeng Q."/>
            <person name="Gargeya S."/>
            <person name="Alvarado L."/>
            <person name="Berlin A."/>
            <person name="Chapman S.B."/>
            <person name="Chen Z."/>
            <person name="Freedman E."/>
            <person name="Gellesch M."/>
            <person name="Goldberg J."/>
            <person name="Griggs A."/>
            <person name="Gujja S."/>
            <person name="Heilman E."/>
            <person name="Heiman D."/>
            <person name="Howarth C."/>
            <person name="Mehta T."/>
            <person name="Neiman D."/>
            <person name="Pearson M."/>
            <person name="Roberts A."/>
            <person name="Saif S."/>
            <person name="Shea T."/>
            <person name="Shenoy N."/>
            <person name="Sisk P."/>
            <person name="Stolte C."/>
            <person name="Sykes S."/>
            <person name="White J."/>
            <person name="Yandava C."/>
            <person name="Burger G."/>
            <person name="Gray M.W."/>
            <person name="Holland P.W.H."/>
            <person name="King N."/>
            <person name="Lang F.B.F."/>
            <person name="Roger A.J."/>
            <person name="Ruiz-Trillo I."/>
            <person name="Haas B."/>
            <person name="Nusbaum C."/>
            <person name="Birren B."/>
        </authorList>
    </citation>
    <scope>NUCLEOTIDE SEQUENCE [LARGE SCALE GENOMIC DNA]</scope>
    <source>
        <strain evidence="2 3">JP610</strain>
    </source>
</reference>
<gene>
    <name evidence="2" type="ORF">SARC_13319</name>
</gene>
<feature type="compositionally biased region" description="Low complexity" evidence="1">
    <location>
        <begin position="8"/>
        <end position="19"/>
    </location>
</feature>
<dbReference type="GeneID" id="25913823"/>